<protein>
    <submittedName>
        <fullName evidence="2">Alpha/beta hydrolase</fullName>
    </submittedName>
</protein>
<organism evidence="2 3">
    <name type="scientific">Microbacterium gilvum</name>
    <dbReference type="NCBI Taxonomy" id="1336204"/>
    <lineage>
        <taxon>Bacteria</taxon>
        <taxon>Bacillati</taxon>
        <taxon>Actinomycetota</taxon>
        <taxon>Actinomycetes</taxon>
        <taxon>Micrococcales</taxon>
        <taxon>Microbacteriaceae</taxon>
        <taxon>Microbacterium</taxon>
    </lineage>
</organism>
<dbReference type="InterPro" id="IPR000073">
    <property type="entry name" value="AB_hydrolase_1"/>
</dbReference>
<evidence type="ECO:0000313" key="3">
    <source>
        <dbReference type="Proteomes" id="UP001501645"/>
    </source>
</evidence>
<dbReference type="InterPro" id="IPR050266">
    <property type="entry name" value="AB_hydrolase_sf"/>
</dbReference>
<dbReference type="EMBL" id="BAABKO010000001">
    <property type="protein sequence ID" value="GAA4765433.1"/>
    <property type="molecule type" value="Genomic_DNA"/>
</dbReference>
<sequence>MPARVSPARVSPVQVVLVHGIRTSATMWRPQVAHLRRRGVGVHLAELPGHGARMDETWSLDEAFTTIDSTVRRAAESGPVLLVGHSMGGLLCAELLARETTPSVAGFVAAGATALPRGAGLRGYRLLLRGLRVSPGNGLWLVRRILAATLPEETRLDFGAGGYALAAEDAALASLATLDLRQALPRLRAPVWFVNGEWDQLRLHEREFLRLVPHAELVVVPRTTHLVTAMRPRVFDAVLDLAIASIARPDGAD</sequence>
<name>A0ABP8ZT38_9MICO</name>
<comment type="caution">
    <text evidence="2">The sequence shown here is derived from an EMBL/GenBank/DDBJ whole genome shotgun (WGS) entry which is preliminary data.</text>
</comment>
<keyword evidence="2" id="KW-0378">Hydrolase</keyword>
<evidence type="ECO:0000259" key="1">
    <source>
        <dbReference type="Pfam" id="PF12697"/>
    </source>
</evidence>
<feature type="domain" description="AB hydrolase-1" evidence="1">
    <location>
        <begin position="15"/>
        <end position="231"/>
    </location>
</feature>
<dbReference type="GO" id="GO:0016787">
    <property type="term" value="F:hydrolase activity"/>
    <property type="evidence" value="ECO:0007669"/>
    <property type="project" value="UniProtKB-KW"/>
</dbReference>
<reference evidence="3" key="1">
    <citation type="journal article" date="2019" name="Int. J. Syst. Evol. Microbiol.">
        <title>The Global Catalogue of Microorganisms (GCM) 10K type strain sequencing project: providing services to taxonomists for standard genome sequencing and annotation.</title>
        <authorList>
            <consortium name="The Broad Institute Genomics Platform"/>
            <consortium name="The Broad Institute Genome Sequencing Center for Infectious Disease"/>
            <person name="Wu L."/>
            <person name="Ma J."/>
        </authorList>
    </citation>
    <scope>NUCLEOTIDE SEQUENCE [LARGE SCALE GENOMIC DNA]</scope>
    <source>
        <strain evidence="3">JCM 18537</strain>
    </source>
</reference>
<dbReference type="Gene3D" id="3.40.50.1820">
    <property type="entry name" value="alpha/beta hydrolase"/>
    <property type="match status" value="1"/>
</dbReference>
<keyword evidence="3" id="KW-1185">Reference proteome</keyword>
<dbReference type="PANTHER" id="PTHR43798">
    <property type="entry name" value="MONOACYLGLYCEROL LIPASE"/>
    <property type="match status" value="1"/>
</dbReference>
<dbReference type="RefSeq" id="WP_345435685.1">
    <property type="nucleotide sequence ID" value="NZ_BAABKO010000001.1"/>
</dbReference>
<accession>A0ABP8ZT38</accession>
<evidence type="ECO:0000313" key="2">
    <source>
        <dbReference type="EMBL" id="GAA4765433.1"/>
    </source>
</evidence>
<dbReference type="SUPFAM" id="SSF53474">
    <property type="entry name" value="alpha/beta-Hydrolases"/>
    <property type="match status" value="1"/>
</dbReference>
<proteinExistence type="predicted"/>
<gene>
    <name evidence="2" type="ORF">GCM10023351_05430</name>
</gene>
<dbReference type="Proteomes" id="UP001501645">
    <property type="component" value="Unassembled WGS sequence"/>
</dbReference>
<dbReference type="Pfam" id="PF12697">
    <property type="entry name" value="Abhydrolase_6"/>
    <property type="match status" value="1"/>
</dbReference>
<dbReference type="InterPro" id="IPR029058">
    <property type="entry name" value="AB_hydrolase_fold"/>
</dbReference>